<protein>
    <submittedName>
        <fullName evidence="2">Uncharacterized protein</fullName>
    </submittedName>
</protein>
<dbReference type="Proteomes" id="UP001500655">
    <property type="component" value="Unassembled WGS sequence"/>
</dbReference>
<evidence type="ECO:0000313" key="3">
    <source>
        <dbReference type="Proteomes" id="UP001500655"/>
    </source>
</evidence>
<proteinExistence type="predicted"/>
<organism evidence="2 3">
    <name type="scientific">Luedemannella helvata</name>
    <dbReference type="NCBI Taxonomy" id="349315"/>
    <lineage>
        <taxon>Bacteria</taxon>
        <taxon>Bacillati</taxon>
        <taxon>Actinomycetota</taxon>
        <taxon>Actinomycetes</taxon>
        <taxon>Micromonosporales</taxon>
        <taxon>Micromonosporaceae</taxon>
        <taxon>Luedemannella</taxon>
    </lineage>
</organism>
<evidence type="ECO:0000256" key="1">
    <source>
        <dbReference type="SAM" id="MobiDB-lite"/>
    </source>
</evidence>
<sequence>MSGPPRKYRYTSPGGSESVLKLSTEDAERHGLSDEDLVESGSGAKAASPEPNKARAAAANKARAPRGKGGAGGGD</sequence>
<name>A0ABN2L9G2_9ACTN</name>
<feature type="compositionally biased region" description="Basic and acidic residues" evidence="1">
    <location>
        <begin position="23"/>
        <end position="33"/>
    </location>
</feature>
<reference evidence="2 3" key="1">
    <citation type="journal article" date="2019" name="Int. J. Syst. Evol. Microbiol.">
        <title>The Global Catalogue of Microorganisms (GCM) 10K type strain sequencing project: providing services to taxonomists for standard genome sequencing and annotation.</title>
        <authorList>
            <consortium name="The Broad Institute Genomics Platform"/>
            <consortium name="The Broad Institute Genome Sequencing Center for Infectious Disease"/>
            <person name="Wu L."/>
            <person name="Ma J."/>
        </authorList>
    </citation>
    <scope>NUCLEOTIDE SEQUENCE [LARGE SCALE GENOMIC DNA]</scope>
    <source>
        <strain evidence="2 3">JCM 13249</strain>
    </source>
</reference>
<gene>
    <name evidence="2" type="ORF">GCM10009681_57380</name>
</gene>
<keyword evidence="3" id="KW-1185">Reference proteome</keyword>
<comment type="caution">
    <text evidence="2">The sequence shown here is derived from an EMBL/GenBank/DDBJ whole genome shotgun (WGS) entry which is preliminary data.</text>
</comment>
<evidence type="ECO:0000313" key="2">
    <source>
        <dbReference type="EMBL" id="GAA1779748.1"/>
    </source>
</evidence>
<feature type="region of interest" description="Disordered" evidence="1">
    <location>
        <begin position="1"/>
        <end position="75"/>
    </location>
</feature>
<accession>A0ABN2L9G2</accession>
<dbReference type="EMBL" id="BAAALS010000084">
    <property type="protein sequence ID" value="GAA1779748.1"/>
    <property type="molecule type" value="Genomic_DNA"/>
</dbReference>